<proteinExistence type="predicted"/>
<dbReference type="InterPro" id="IPR002035">
    <property type="entry name" value="VWF_A"/>
</dbReference>
<dbReference type="SUPFAM" id="SSF53300">
    <property type="entry name" value="vWA-like"/>
    <property type="match status" value="1"/>
</dbReference>
<evidence type="ECO:0000259" key="2">
    <source>
        <dbReference type="PROSITE" id="PS50234"/>
    </source>
</evidence>
<dbReference type="PROSITE" id="PS50234">
    <property type="entry name" value="VWFA"/>
    <property type="match status" value="1"/>
</dbReference>
<evidence type="ECO:0000256" key="1">
    <source>
        <dbReference type="SAM" id="MobiDB-lite"/>
    </source>
</evidence>
<protein>
    <submittedName>
        <fullName evidence="4">Uncharacterized protein</fullName>
    </submittedName>
</protein>
<dbReference type="InterPro" id="IPR013694">
    <property type="entry name" value="VIT"/>
</dbReference>
<dbReference type="PROSITE" id="PS51468">
    <property type="entry name" value="VIT"/>
    <property type="match status" value="1"/>
</dbReference>
<dbReference type="InterPro" id="IPR036465">
    <property type="entry name" value="vWFA_dom_sf"/>
</dbReference>
<feature type="domain" description="VWFA" evidence="2">
    <location>
        <begin position="227"/>
        <end position="408"/>
    </location>
</feature>
<dbReference type="AlphaFoldDB" id="A0A9P5Q0N4"/>
<feature type="compositionally biased region" description="Pro residues" evidence="1">
    <location>
        <begin position="474"/>
        <end position="487"/>
    </location>
</feature>
<name>A0A9P5Q0N4_9AGAR</name>
<dbReference type="Gene3D" id="3.40.50.410">
    <property type="entry name" value="von Willebrand factor, type A domain"/>
    <property type="match status" value="1"/>
</dbReference>
<dbReference type="PANTHER" id="PTHR45737">
    <property type="entry name" value="VON WILLEBRAND FACTOR A DOMAIN-CONTAINING PROTEIN 5A"/>
    <property type="match status" value="1"/>
</dbReference>
<gene>
    <name evidence="4" type="ORF">BDP27DRAFT_1444996</name>
</gene>
<comment type="caution">
    <text evidence="4">The sequence shown here is derived from an EMBL/GenBank/DDBJ whole genome shotgun (WGS) entry which is preliminary data.</text>
</comment>
<reference evidence="4" key="1">
    <citation type="submission" date="2020-11" db="EMBL/GenBank/DDBJ databases">
        <authorList>
            <consortium name="DOE Joint Genome Institute"/>
            <person name="Ahrendt S."/>
            <person name="Riley R."/>
            <person name="Andreopoulos W."/>
            <person name="Labutti K."/>
            <person name="Pangilinan J."/>
            <person name="Ruiz-Duenas F.J."/>
            <person name="Barrasa J.M."/>
            <person name="Sanchez-Garcia M."/>
            <person name="Camarero S."/>
            <person name="Miyauchi S."/>
            <person name="Serrano A."/>
            <person name="Linde D."/>
            <person name="Babiker R."/>
            <person name="Drula E."/>
            <person name="Ayuso-Fernandez I."/>
            <person name="Pacheco R."/>
            <person name="Padilla G."/>
            <person name="Ferreira P."/>
            <person name="Barriuso J."/>
            <person name="Kellner H."/>
            <person name="Castanera R."/>
            <person name="Alfaro M."/>
            <person name="Ramirez L."/>
            <person name="Pisabarro A.G."/>
            <person name="Kuo A."/>
            <person name="Tritt A."/>
            <person name="Lipzen A."/>
            <person name="He G."/>
            <person name="Yan M."/>
            <person name="Ng V."/>
            <person name="Cullen D."/>
            <person name="Martin F."/>
            <person name="Rosso M.-N."/>
            <person name="Henrissat B."/>
            <person name="Hibbett D."/>
            <person name="Martinez A.T."/>
            <person name="Grigoriev I.V."/>
        </authorList>
    </citation>
    <scope>NUCLEOTIDE SEQUENCE</scope>
    <source>
        <strain evidence="4">AH 40177</strain>
    </source>
</reference>
<dbReference type="Proteomes" id="UP000772434">
    <property type="component" value="Unassembled WGS sequence"/>
</dbReference>
<dbReference type="SMART" id="SM00609">
    <property type="entry name" value="VIT"/>
    <property type="match status" value="1"/>
</dbReference>
<evidence type="ECO:0000259" key="3">
    <source>
        <dbReference type="PROSITE" id="PS51468"/>
    </source>
</evidence>
<sequence>MGVYTFALMVDAAVCKFELVRGNGTKVQGVVKEKQEAKQEYDNAVSKGFTAGLGQQEAGDVFSISVGNIFPAETVTINLQYVQTLMDDEKHDQVKFIFPRTYAQRYGSAPSVNSALGRTSHQPFRMELEFQQAGDIKSISCPSGHPISFDLGRPDANGIAPQDGDFASVSLIDTTGFLTQDVVVVVTATGLDAPRCFIQNSPNHESTALALTFVPRFNLPDVQGGMEYIFLVDRSGSMQGEKIRLVREALVVLLRGLPTTGTTFNIFSFGSKATKFWDSSRSYTQSNLDKATKHIDSMDADYGGTEIASALRLAYDSLSNPLKRPVAVFLITDGEAWDVSTCIEHTQNARSTLSDDPKSFMRVFTMGIGSGASSDTCEGIARAGDGMTVYVKEGEPILGKCARLVRAARTPRVKVEVEWGVVGDGDGDGDGNGDEDFEMVEPSVPASSSAVSAKPAGPINLFNANSTKAQLSTGPPPKPNPTLPPVPRIQQSPLGGKISNIFPGTRTQVYALVRTSNGEALDDTIKEVKLKGVVTSTGDDLELVVPVMKTLSSSPFIPTLAAKALIRDREEGKSQCTTDKSDLKEAYLEKDIIRLGTQYTLASKYTSFVAVDSTTQVPALAPSSPRAAGFASGSVRAMSAYCAPSMRSSAPYVRRRSIGSPTGSVKKASLKGKAKAPTAYAARDSPTPSPPLTISPVTALARLQQCHGGFPLCTQLLAHLGDPGSPTMIIAGDIKALAWRFSKDCGIANPDVGATLLAVIWMEYYGKGVEGGEEEMRDMKEKAEAWVRGELGVGDDGEALRKYRDGVAGVVRLRKK</sequence>
<keyword evidence="5" id="KW-1185">Reference proteome</keyword>
<accession>A0A9P5Q0N4</accession>
<dbReference type="Pfam" id="PF13768">
    <property type="entry name" value="VWA_3"/>
    <property type="match status" value="1"/>
</dbReference>
<evidence type="ECO:0000313" key="5">
    <source>
        <dbReference type="Proteomes" id="UP000772434"/>
    </source>
</evidence>
<dbReference type="Pfam" id="PF08487">
    <property type="entry name" value="VIT"/>
    <property type="match status" value="1"/>
</dbReference>
<dbReference type="OrthoDB" id="1729737at2759"/>
<dbReference type="PANTHER" id="PTHR45737:SF6">
    <property type="entry name" value="VON WILLEBRAND FACTOR A DOMAIN-CONTAINING PROTEIN 5A"/>
    <property type="match status" value="1"/>
</dbReference>
<evidence type="ECO:0000313" key="4">
    <source>
        <dbReference type="EMBL" id="KAF9073343.1"/>
    </source>
</evidence>
<feature type="domain" description="VIT" evidence="3">
    <location>
        <begin position="1"/>
        <end position="83"/>
    </location>
</feature>
<organism evidence="4 5">
    <name type="scientific">Rhodocollybia butyracea</name>
    <dbReference type="NCBI Taxonomy" id="206335"/>
    <lineage>
        <taxon>Eukaryota</taxon>
        <taxon>Fungi</taxon>
        <taxon>Dikarya</taxon>
        <taxon>Basidiomycota</taxon>
        <taxon>Agaricomycotina</taxon>
        <taxon>Agaricomycetes</taxon>
        <taxon>Agaricomycetidae</taxon>
        <taxon>Agaricales</taxon>
        <taxon>Marasmiineae</taxon>
        <taxon>Omphalotaceae</taxon>
        <taxon>Rhodocollybia</taxon>
    </lineage>
</organism>
<dbReference type="EMBL" id="JADNRY010000018">
    <property type="protein sequence ID" value="KAF9073343.1"/>
    <property type="molecule type" value="Genomic_DNA"/>
</dbReference>
<dbReference type="SMART" id="SM00327">
    <property type="entry name" value="VWA"/>
    <property type="match status" value="1"/>
</dbReference>
<feature type="region of interest" description="Disordered" evidence="1">
    <location>
        <begin position="467"/>
        <end position="498"/>
    </location>
</feature>